<name>A0A7W4WCG2_9GAMM</name>
<keyword evidence="1" id="KW-1133">Transmembrane helix</keyword>
<gene>
    <name evidence="2" type="ORF">FHS09_002550</name>
</gene>
<evidence type="ECO:0000313" key="2">
    <source>
        <dbReference type="EMBL" id="MBB3061710.1"/>
    </source>
</evidence>
<feature type="transmembrane region" description="Helical" evidence="1">
    <location>
        <begin position="41"/>
        <end position="60"/>
    </location>
</feature>
<accession>A0A7W4WCG2</accession>
<evidence type="ECO:0000313" key="3">
    <source>
        <dbReference type="Proteomes" id="UP000535937"/>
    </source>
</evidence>
<organism evidence="2 3">
    <name type="scientific">Microbulbifer rhizosphaerae</name>
    <dbReference type="NCBI Taxonomy" id="1562603"/>
    <lineage>
        <taxon>Bacteria</taxon>
        <taxon>Pseudomonadati</taxon>
        <taxon>Pseudomonadota</taxon>
        <taxon>Gammaproteobacteria</taxon>
        <taxon>Cellvibrionales</taxon>
        <taxon>Microbulbiferaceae</taxon>
        <taxon>Microbulbifer</taxon>
    </lineage>
</organism>
<proteinExistence type="predicted"/>
<evidence type="ECO:0000256" key="1">
    <source>
        <dbReference type="SAM" id="Phobius"/>
    </source>
</evidence>
<protein>
    <submittedName>
        <fullName evidence="2">Uncharacterized protein</fullName>
    </submittedName>
</protein>
<dbReference type="RefSeq" id="WP_183460378.1">
    <property type="nucleotide sequence ID" value="NZ_JACHWZ010000011.1"/>
</dbReference>
<sequence>MSAWENHYRDAVAEVISPDCLDEKILQHARRYKPLKKDNRWLSRTASGCAALAVVVLLAHPAQYLGALTPNGHAVDQSDHMAKWRRSSDHLLEKTDSWYALRSEVKAGNYVNLCNQWRRQQRSSALEKLPRDLEAAARSHCRLLPAP</sequence>
<keyword evidence="3" id="KW-1185">Reference proteome</keyword>
<dbReference type="AlphaFoldDB" id="A0A7W4WCG2"/>
<comment type="caution">
    <text evidence="2">The sequence shown here is derived from an EMBL/GenBank/DDBJ whole genome shotgun (WGS) entry which is preliminary data.</text>
</comment>
<keyword evidence="1" id="KW-0812">Transmembrane</keyword>
<reference evidence="2 3" key="1">
    <citation type="submission" date="2020-08" db="EMBL/GenBank/DDBJ databases">
        <title>Genomic Encyclopedia of Type Strains, Phase III (KMG-III): the genomes of soil and plant-associated and newly described type strains.</title>
        <authorList>
            <person name="Whitman W."/>
        </authorList>
    </citation>
    <scope>NUCLEOTIDE SEQUENCE [LARGE SCALE GENOMIC DNA]</scope>
    <source>
        <strain evidence="2 3">CECT 8799</strain>
    </source>
</reference>
<keyword evidence="1" id="KW-0472">Membrane</keyword>
<dbReference type="EMBL" id="JACHWZ010000011">
    <property type="protein sequence ID" value="MBB3061710.1"/>
    <property type="molecule type" value="Genomic_DNA"/>
</dbReference>
<dbReference type="Proteomes" id="UP000535937">
    <property type="component" value="Unassembled WGS sequence"/>
</dbReference>